<reference evidence="1 2" key="1">
    <citation type="journal article" date="2021" name="Nat. Commun.">
        <title>Genetic determinants of endophytism in the Arabidopsis root mycobiome.</title>
        <authorList>
            <person name="Mesny F."/>
            <person name="Miyauchi S."/>
            <person name="Thiergart T."/>
            <person name="Pickel B."/>
            <person name="Atanasova L."/>
            <person name="Karlsson M."/>
            <person name="Huettel B."/>
            <person name="Barry K.W."/>
            <person name="Haridas S."/>
            <person name="Chen C."/>
            <person name="Bauer D."/>
            <person name="Andreopoulos W."/>
            <person name="Pangilinan J."/>
            <person name="LaButti K."/>
            <person name="Riley R."/>
            <person name="Lipzen A."/>
            <person name="Clum A."/>
            <person name="Drula E."/>
            <person name="Henrissat B."/>
            <person name="Kohler A."/>
            <person name="Grigoriev I.V."/>
            <person name="Martin F.M."/>
            <person name="Hacquard S."/>
        </authorList>
    </citation>
    <scope>NUCLEOTIDE SEQUENCE [LARGE SCALE GENOMIC DNA]</scope>
    <source>
        <strain evidence="1 2">MPI-SDFR-AT-0079</strain>
    </source>
</reference>
<evidence type="ECO:0000313" key="1">
    <source>
        <dbReference type="EMBL" id="KAH6651253.1"/>
    </source>
</evidence>
<comment type="caution">
    <text evidence="1">The sequence shown here is derived from an EMBL/GenBank/DDBJ whole genome shotgun (WGS) entry which is preliminary data.</text>
</comment>
<organism evidence="1 2">
    <name type="scientific">Chaetomium tenue</name>
    <dbReference type="NCBI Taxonomy" id="1854479"/>
    <lineage>
        <taxon>Eukaryota</taxon>
        <taxon>Fungi</taxon>
        <taxon>Dikarya</taxon>
        <taxon>Ascomycota</taxon>
        <taxon>Pezizomycotina</taxon>
        <taxon>Sordariomycetes</taxon>
        <taxon>Sordariomycetidae</taxon>
        <taxon>Sordariales</taxon>
        <taxon>Chaetomiaceae</taxon>
        <taxon>Chaetomium</taxon>
    </lineage>
</organism>
<accession>A0ACB7PSM9</accession>
<gene>
    <name evidence="1" type="ORF">F5144DRAFT_558928</name>
</gene>
<keyword evidence="2" id="KW-1185">Reference proteome</keyword>
<proteinExistence type="predicted"/>
<protein>
    <submittedName>
        <fullName evidence="1">Uncharacterized protein</fullName>
    </submittedName>
</protein>
<dbReference type="EMBL" id="JAGIZQ010000001">
    <property type="protein sequence ID" value="KAH6651253.1"/>
    <property type="molecule type" value="Genomic_DNA"/>
</dbReference>
<name>A0ACB7PSM9_9PEZI</name>
<evidence type="ECO:0000313" key="2">
    <source>
        <dbReference type="Proteomes" id="UP000724584"/>
    </source>
</evidence>
<sequence>MASSNHNTKVRPPTSLEVVGTVLKFLTEVIMEWGNYRSQRYKVAREPHELFTLFLELTRKRFGLGCVCEYLLSELVPVCEIRLMVDEAAVDLWRREPIQQKVWARLWDSIPVFLNAMSDIFGAIDEIKPAINDIMEGKVLTKGPLCREPLSLIKDRVAELDTLINDSIKLAPERKARAQAKLCMATQDMATSLYHALESQNHTGQFALKLQHRSPDIAPTDDRDRIMKDLAFQLSNSSSSTAYGHNKNLRTRILQPWQDVIAQPTQTPPPIPRNSGQTPEPVGIDDERVEPPRTHYIHPASAIVDRYTVSLSEILEQKSHFHALHGDDLLKLAIAISSSVLQLYGTPWLPHIFSSRDIFFLLTQQALLPSASYGDPVVIPDLHHRESQPTKAYKGLLPRPTLLSLGCLLMEVFLWKPLNSGRVPATSIGDRGRDLMADYKVARTLLKEVPWEYRSVVADCLGGPLHWGEDESSEDFFRHVYLRVVSPLQR</sequence>
<dbReference type="Proteomes" id="UP000724584">
    <property type="component" value="Unassembled WGS sequence"/>
</dbReference>